<dbReference type="KEGG" id="apre:CNX65_23900"/>
<sequence length="90" mass="10014">MPATTNSELDRALVELRRCISTLRSHHGDNVTIRRLANGVERLEIDAAELPARGRPVAGEVVYVPDTPYDPALWRDVDDEGIGGHRRGDR</sequence>
<dbReference type="Proteomes" id="UP000218505">
    <property type="component" value="Chromosome"/>
</dbReference>
<evidence type="ECO:0000313" key="2">
    <source>
        <dbReference type="Proteomes" id="UP000218505"/>
    </source>
</evidence>
<proteinExistence type="predicted"/>
<dbReference type="AlphaFoldDB" id="A0A290ZAD4"/>
<accession>A0A290ZAD4</accession>
<name>A0A290ZAD4_9PSEU</name>
<organism evidence="1 2">
    <name type="scientific">Actinosynnema pretiosum</name>
    <dbReference type="NCBI Taxonomy" id="42197"/>
    <lineage>
        <taxon>Bacteria</taxon>
        <taxon>Bacillati</taxon>
        <taxon>Actinomycetota</taxon>
        <taxon>Actinomycetes</taxon>
        <taxon>Pseudonocardiales</taxon>
        <taxon>Pseudonocardiaceae</taxon>
        <taxon>Actinosynnema</taxon>
    </lineage>
</organism>
<keyword evidence="2" id="KW-1185">Reference proteome</keyword>
<gene>
    <name evidence="1" type="ORF">CNX65_23900</name>
</gene>
<reference evidence="1" key="1">
    <citation type="submission" date="2017-09" db="EMBL/GenBank/DDBJ databases">
        <title>Complete Genome Sequence of ansamitocin-producing Bacterium Actinosynnema pretiosum X47.</title>
        <authorList>
            <person name="Cao G."/>
            <person name="Zong G."/>
            <person name="Zhong C."/>
            <person name="Fu J."/>
        </authorList>
    </citation>
    <scope>NUCLEOTIDE SEQUENCE [LARGE SCALE GENOMIC DNA]</scope>
    <source>
        <strain evidence="1">X47</strain>
    </source>
</reference>
<dbReference type="EMBL" id="CP023445">
    <property type="protein sequence ID" value="ATE55945.1"/>
    <property type="molecule type" value="Genomic_DNA"/>
</dbReference>
<evidence type="ECO:0000313" key="1">
    <source>
        <dbReference type="EMBL" id="ATE55945.1"/>
    </source>
</evidence>
<protein>
    <submittedName>
        <fullName evidence="1">Uncharacterized protein</fullName>
    </submittedName>
</protein>